<feature type="compositionally biased region" description="Polar residues" evidence="1">
    <location>
        <begin position="226"/>
        <end position="241"/>
    </location>
</feature>
<feature type="compositionally biased region" description="Polar residues" evidence="1">
    <location>
        <begin position="363"/>
        <end position="376"/>
    </location>
</feature>
<feature type="region of interest" description="Disordered" evidence="1">
    <location>
        <begin position="226"/>
        <end position="276"/>
    </location>
</feature>
<name>A0A2A6CNR3_PRIPA</name>
<dbReference type="EnsemblMetazoa" id="PPA22154.1">
    <property type="protein sequence ID" value="PPA22154.1"/>
    <property type="gene ID" value="WBGene00111708"/>
</dbReference>
<feature type="signal peptide" evidence="2">
    <location>
        <begin position="1"/>
        <end position="19"/>
    </location>
</feature>
<feature type="compositionally biased region" description="Low complexity" evidence="1">
    <location>
        <begin position="175"/>
        <end position="210"/>
    </location>
</feature>
<evidence type="ECO:0000313" key="4">
    <source>
        <dbReference type="Proteomes" id="UP000005239"/>
    </source>
</evidence>
<organism evidence="3 4">
    <name type="scientific">Pristionchus pacificus</name>
    <name type="common">Parasitic nematode worm</name>
    <dbReference type="NCBI Taxonomy" id="54126"/>
    <lineage>
        <taxon>Eukaryota</taxon>
        <taxon>Metazoa</taxon>
        <taxon>Ecdysozoa</taxon>
        <taxon>Nematoda</taxon>
        <taxon>Chromadorea</taxon>
        <taxon>Rhabditida</taxon>
        <taxon>Rhabditina</taxon>
        <taxon>Diplogasteromorpha</taxon>
        <taxon>Diplogasteroidea</taxon>
        <taxon>Neodiplogasteridae</taxon>
        <taxon>Pristionchus</taxon>
    </lineage>
</organism>
<protein>
    <submittedName>
        <fullName evidence="3">DUF148 domain-containing protein</fullName>
    </submittedName>
</protein>
<evidence type="ECO:0000256" key="1">
    <source>
        <dbReference type="SAM" id="MobiDB-lite"/>
    </source>
</evidence>
<feature type="chain" id="PRO_5043994296" evidence="2">
    <location>
        <begin position="20"/>
        <end position="376"/>
    </location>
</feature>
<feature type="region of interest" description="Disordered" evidence="1">
    <location>
        <begin position="349"/>
        <end position="376"/>
    </location>
</feature>
<gene>
    <name evidence="3" type="primary">WBGene00111708</name>
</gene>
<dbReference type="AlphaFoldDB" id="A0A2A6CNR3"/>
<dbReference type="Proteomes" id="UP000005239">
    <property type="component" value="Unassembled WGS sequence"/>
</dbReference>
<dbReference type="InterPro" id="IPR003677">
    <property type="entry name" value="ANIS5_cation-bd"/>
</dbReference>
<dbReference type="InterPro" id="IPR052823">
    <property type="entry name" value="SXP/RAL-2_related"/>
</dbReference>
<feature type="compositionally biased region" description="Basic and acidic residues" evidence="1">
    <location>
        <begin position="161"/>
        <end position="170"/>
    </location>
</feature>
<evidence type="ECO:0000313" key="3">
    <source>
        <dbReference type="EnsemblMetazoa" id="PPA22154.1"/>
    </source>
</evidence>
<evidence type="ECO:0000256" key="2">
    <source>
        <dbReference type="SAM" id="SignalP"/>
    </source>
</evidence>
<keyword evidence="2" id="KW-0732">Signal</keyword>
<proteinExistence type="predicted"/>
<sequence length="376" mass="39242">MPILPSLLALLAIFPSVHAGVINEGASRVERQADSAATAAANEGLSLLQIFQDQSISRAGIKQRVSSWASGNQFADLVADFENSVRQRTLARREQAKEAAVELPKALDTIAEIEDDMLLTPSETYTKVDQTLHQFSPKLRSLVLTAMEPTPLDNSKSTGAQRDDIRRESSGDLPVEVVEGSGAEGSGVDVEGSGIEGSGVEVEGSRVEGSGMSADEALRLYIEGSGSETSNASQVEGSGITQRPLELRSLPPRSTPKTIVEGSGVGGSGLEGSGEVEGSGIAPSLLVFPMLQLRDVPVTSTDGSLLTADSTTTPLIPSSTIISVEPSTTSVLLPPIKVVIDVYDDSTTERSSGVNIAPWGSNLAPQSANGAPTSRY</sequence>
<dbReference type="PANTHER" id="PTHR21593:SF36">
    <property type="entry name" value="DUF148 DOMAIN-CONTAINING PROTEIN-RELATED"/>
    <property type="match status" value="1"/>
</dbReference>
<accession>A0A2A6CNR3</accession>
<feature type="compositionally biased region" description="Gly residues" evidence="1">
    <location>
        <begin position="263"/>
        <end position="276"/>
    </location>
</feature>
<reference evidence="3" key="2">
    <citation type="submission" date="2022-06" db="UniProtKB">
        <authorList>
            <consortium name="EnsemblMetazoa"/>
        </authorList>
    </citation>
    <scope>IDENTIFICATION</scope>
    <source>
        <strain evidence="3">PS312</strain>
    </source>
</reference>
<feature type="region of interest" description="Disordered" evidence="1">
    <location>
        <begin position="149"/>
        <end position="210"/>
    </location>
</feature>
<reference evidence="4" key="1">
    <citation type="journal article" date="2008" name="Nat. Genet.">
        <title>The Pristionchus pacificus genome provides a unique perspective on nematode lifestyle and parasitism.</title>
        <authorList>
            <person name="Dieterich C."/>
            <person name="Clifton S.W."/>
            <person name="Schuster L.N."/>
            <person name="Chinwalla A."/>
            <person name="Delehaunty K."/>
            <person name="Dinkelacker I."/>
            <person name="Fulton L."/>
            <person name="Fulton R."/>
            <person name="Godfrey J."/>
            <person name="Minx P."/>
            <person name="Mitreva M."/>
            <person name="Roeseler W."/>
            <person name="Tian H."/>
            <person name="Witte H."/>
            <person name="Yang S.P."/>
            <person name="Wilson R.K."/>
            <person name="Sommer R.J."/>
        </authorList>
    </citation>
    <scope>NUCLEOTIDE SEQUENCE [LARGE SCALE GENOMIC DNA]</scope>
    <source>
        <strain evidence="4">PS312</strain>
    </source>
</reference>
<accession>A0A8R1UGH8</accession>
<keyword evidence="4" id="KW-1185">Reference proteome</keyword>
<dbReference type="PANTHER" id="PTHR21593">
    <property type="entry name" value="PRION-LIKE- Q/N-RICH -DOMAIN-BEARING PROTEIN PROTEIN"/>
    <property type="match status" value="1"/>
</dbReference>
<dbReference type="Pfam" id="PF02520">
    <property type="entry name" value="ANIS5_cation-bd"/>
    <property type="match status" value="1"/>
</dbReference>